<proteinExistence type="predicted"/>
<evidence type="ECO:0000313" key="2">
    <source>
        <dbReference type="Proteomes" id="UP001341840"/>
    </source>
</evidence>
<protein>
    <submittedName>
        <fullName evidence="1">Uncharacterized protein</fullName>
    </submittedName>
</protein>
<dbReference type="EMBL" id="JASCZI010065347">
    <property type="protein sequence ID" value="MED6141915.1"/>
    <property type="molecule type" value="Genomic_DNA"/>
</dbReference>
<organism evidence="1 2">
    <name type="scientific">Stylosanthes scabra</name>
    <dbReference type="NCBI Taxonomy" id="79078"/>
    <lineage>
        <taxon>Eukaryota</taxon>
        <taxon>Viridiplantae</taxon>
        <taxon>Streptophyta</taxon>
        <taxon>Embryophyta</taxon>
        <taxon>Tracheophyta</taxon>
        <taxon>Spermatophyta</taxon>
        <taxon>Magnoliopsida</taxon>
        <taxon>eudicotyledons</taxon>
        <taxon>Gunneridae</taxon>
        <taxon>Pentapetalae</taxon>
        <taxon>rosids</taxon>
        <taxon>fabids</taxon>
        <taxon>Fabales</taxon>
        <taxon>Fabaceae</taxon>
        <taxon>Papilionoideae</taxon>
        <taxon>50 kb inversion clade</taxon>
        <taxon>dalbergioids sensu lato</taxon>
        <taxon>Dalbergieae</taxon>
        <taxon>Pterocarpus clade</taxon>
        <taxon>Stylosanthes</taxon>
    </lineage>
</organism>
<reference evidence="1 2" key="1">
    <citation type="journal article" date="2023" name="Plants (Basel)">
        <title>Bridging the Gap: Combining Genomics and Transcriptomics Approaches to Understand Stylosanthes scabra, an Orphan Legume from the Brazilian Caatinga.</title>
        <authorList>
            <person name="Ferreira-Neto J.R.C."/>
            <person name="da Silva M.D."/>
            <person name="Binneck E."/>
            <person name="de Melo N.F."/>
            <person name="da Silva R.H."/>
            <person name="de Melo A.L.T.M."/>
            <person name="Pandolfi V."/>
            <person name="Bustamante F.O."/>
            <person name="Brasileiro-Vidal A.C."/>
            <person name="Benko-Iseppon A.M."/>
        </authorList>
    </citation>
    <scope>NUCLEOTIDE SEQUENCE [LARGE SCALE GENOMIC DNA]</scope>
    <source>
        <tissue evidence="1">Leaves</tissue>
    </source>
</reference>
<dbReference type="Proteomes" id="UP001341840">
    <property type="component" value="Unassembled WGS sequence"/>
</dbReference>
<sequence length="58" mass="6481">TDQWVGSLTPTPYLHPCEFDSNLVSWDQCLRASYQGYAEVPPRGCLIVLGRSSDHKDA</sequence>
<comment type="caution">
    <text evidence="1">The sequence shown here is derived from an EMBL/GenBank/DDBJ whole genome shotgun (WGS) entry which is preliminary data.</text>
</comment>
<feature type="non-terminal residue" evidence="1">
    <location>
        <position position="1"/>
    </location>
</feature>
<keyword evidence="2" id="KW-1185">Reference proteome</keyword>
<accession>A0ABU6SZS7</accession>
<name>A0ABU6SZS7_9FABA</name>
<gene>
    <name evidence="1" type="ORF">PIB30_108189</name>
</gene>
<evidence type="ECO:0000313" key="1">
    <source>
        <dbReference type="EMBL" id="MED6141915.1"/>
    </source>
</evidence>